<evidence type="ECO:0000256" key="1">
    <source>
        <dbReference type="ARBA" id="ARBA00023016"/>
    </source>
</evidence>
<keyword evidence="4" id="KW-0472">Membrane</keyword>
<proteinExistence type="inferred from homology"/>
<dbReference type="InterPro" id="IPR002818">
    <property type="entry name" value="DJ-1/PfpI"/>
</dbReference>
<accession>A0A5C6Q865</accession>
<dbReference type="OrthoDB" id="9792284at2"/>
<protein>
    <submittedName>
        <fullName evidence="6">Type 1 glutamine amidotransferase domain-containing protein</fullName>
    </submittedName>
</protein>
<sequence>MLNKYPKIKVSLISLLSLTIILVAFVFWLRSLFPSTTNQIDLKLTQPQDLIYLSQGVEDIRGKILAVVTSTDIMGSTGKDTGYELTELARAYYVFKANGFDVDIASPKGGKPPVVIDDDDMGKFDFAFLNDKFAQYKVDNSLAIADVDKSQYQAVYFVGGKGAMFDFPENAAIKSIVSDYYQSGKVVGAVCHGPAALVNVTLDDGSALLANKTVASFTNDEELLLIPDAKEVFPFLLQNKLTEQGANFDAGPVYLGNLVQDGNLVTGQNPWSVWLVAEAMIKQLGYLPVKRQITAEENTISILTIYEDEGIVKAKEKITVLLSNQEQSFDRILLAVHSIVYAMQWEVGKSIDMLRLLSFADND</sequence>
<comment type="similarity">
    <text evidence="3">Belongs to the peptidase C56 family. HSP31-like subfamily.</text>
</comment>
<dbReference type="Gene3D" id="3.40.50.880">
    <property type="match status" value="1"/>
</dbReference>
<keyword evidence="6" id="KW-0808">Transferase</keyword>
<keyword evidence="1" id="KW-0346">Stress response</keyword>
<dbReference type="GO" id="GO:0016740">
    <property type="term" value="F:transferase activity"/>
    <property type="evidence" value="ECO:0007669"/>
    <property type="project" value="UniProtKB-KW"/>
</dbReference>
<evidence type="ECO:0000259" key="5">
    <source>
        <dbReference type="Pfam" id="PF01965"/>
    </source>
</evidence>
<keyword evidence="4" id="KW-0812">Transmembrane</keyword>
<dbReference type="PANTHER" id="PTHR48094">
    <property type="entry name" value="PROTEIN/NUCLEIC ACID DEGLYCASE DJ-1-RELATED"/>
    <property type="match status" value="1"/>
</dbReference>
<dbReference type="Pfam" id="PF01965">
    <property type="entry name" value="DJ-1_PfpI"/>
    <property type="match status" value="1"/>
</dbReference>
<dbReference type="RefSeq" id="WP_146790507.1">
    <property type="nucleotide sequence ID" value="NZ_VOLT01000011.1"/>
</dbReference>
<dbReference type="PANTHER" id="PTHR48094:SF11">
    <property type="entry name" value="GLUTATHIONE-INDEPENDENT GLYOXALASE HSP31-RELATED"/>
    <property type="match status" value="1"/>
</dbReference>
<gene>
    <name evidence="6" type="ORF">ESZ36_18210</name>
</gene>
<evidence type="ECO:0000256" key="3">
    <source>
        <dbReference type="ARBA" id="ARBA00038493"/>
    </source>
</evidence>
<keyword evidence="4" id="KW-1133">Transmembrane helix</keyword>
<evidence type="ECO:0000313" key="7">
    <source>
        <dbReference type="Proteomes" id="UP000321822"/>
    </source>
</evidence>
<keyword evidence="7" id="KW-1185">Reference proteome</keyword>
<dbReference type="InterPro" id="IPR050325">
    <property type="entry name" value="Prot/Nucl_acid_deglycase"/>
</dbReference>
<name>A0A5C6Q865_9GAMM</name>
<dbReference type="GO" id="GO:0019172">
    <property type="term" value="F:glyoxalase III activity"/>
    <property type="evidence" value="ECO:0007669"/>
    <property type="project" value="TreeGrafter"/>
</dbReference>
<keyword evidence="2" id="KW-0456">Lyase</keyword>
<evidence type="ECO:0000256" key="2">
    <source>
        <dbReference type="ARBA" id="ARBA00023239"/>
    </source>
</evidence>
<dbReference type="GO" id="GO:0005737">
    <property type="term" value="C:cytoplasm"/>
    <property type="evidence" value="ECO:0007669"/>
    <property type="project" value="TreeGrafter"/>
</dbReference>
<dbReference type="Proteomes" id="UP000321822">
    <property type="component" value="Unassembled WGS sequence"/>
</dbReference>
<reference evidence="6 7" key="1">
    <citation type="submission" date="2019-07" db="EMBL/GenBank/DDBJ databases">
        <title>Genomes of sea-ice associated Colwellia species.</title>
        <authorList>
            <person name="Bowman J.P."/>
        </authorList>
    </citation>
    <scope>NUCLEOTIDE SEQUENCE [LARGE SCALE GENOMIC DNA]</scope>
    <source>
        <strain evidence="6 7">ACAM 459</strain>
    </source>
</reference>
<feature type="domain" description="DJ-1/PfpI" evidence="5">
    <location>
        <begin position="82"/>
        <end position="282"/>
    </location>
</feature>
<feature type="transmembrane region" description="Helical" evidence="4">
    <location>
        <begin position="12"/>
        <end position="33"/>
    </location>
</feature>
<dbReference type="CDD" id="cd03141">
    <property type="entry name" value="GATase1_Hsp31_like"/>
    <property type="match status" value="1"/>
</dbReference>
<dbReference type="InterPro" id="IPR029062">
    <property type="entry name" value="Class_I_gatase-like"/>
</dbReference>
<dbReference type="AlphaFoldDB" id="A0A5C6Q865"/>
<keyword evidence="6" id="KW-0315">Glutamine amidotransferase</keyword>
<evidence type="ECO:0000313" key="6">
    <source>
        <dbReference type="EMBL" id="TWX65214.1"/>
    </source>
</evidence>
<comment type="caution">
    <text evidence="6">The sequence shown here is derived from an EMBL/GenBank/DDBJ whole genome shotgun (WGS) entry which is preliminary data.</text>
</comment>
<dbReference type="GO" id="GO:0019243">
    <property type="term" value="P:methylglyoxal catabolic process to D-lactate via S-lactoyl-glutathione"/>
    <property type="evidence" value="ECO:0007669"/>
    <property type="project" value="TreeGrafter"/>
</dbReference>
<organism evidence="6 7">
    <name type="scientific">Colwellia demingiae</name>
    <dbReference type="NCBI Taxonomy" id="89401"/>
    <lineage>
        <taxon>Bacteria</taxon>
        <taxon>Pseudomonadati</taxon>
        <taxon>Pseudomonadota</taxon>
        <taxon>Gammaproteobacteria</taxon>
        <taxon>Alteromonadales</taxon>
        <taxon>Colwelliaceae</taxon>
        <taxon>Colwellia</taxon>
    </lineage>
</organism>
<dbReference type="EMBL" id="VOLT01000011">
    <property type="protein sequence ID" value="TWX65214.1"/>
    <property type="molecule type" value="Genomic_DNA"/>
</dbReference>
<evidence type="ECO:0000256" key="4">
    <source>
        <dbReference type="SAM" id="Phobius"/>
    </source>
</evidence>
<dbReference type="SUPFAM" id="SSF52317">
    <property type="entry name" value="Class I glutamine amidotransferase-like"/>
    <property type="match status" value="1"/>
</dbReference>